<name>B0DLP7_LACBS</name>
<dbReference type="GeneID" id="6080645"/>
<dbReference type="Proteomes" id="UP000001194">
    <property type="component" value="Unassembled WGS sequence"/>
</dbReference>
<proteinExistence type="predicted"/>
<dbReference type="HOGENOM" id="CLU_1578794_0_0_1"/>
<sequence length="169" mass="18496">MLPILNSPACMCQSLEGPTNTTDKSTESTPVGVSTTASTVVTLPGCQTPNTDHQAICQLSVWYLQNSDFKLQYHIGTFFTIGQQIPFPLSVTFATINIVITTLVIPQVTLVIGRLRMCRDVNCCPAPTTTGGVLPLIECATSQDSLLSRFLYYKRIEYISEQINAGPKY</sequence>
<accession>B0DLP7</accession>
<evidence type="ECO:0000313" key="2">
    <source>
        <dbReference type="Proteomes" id="UP000001194"/>
    </source>
</evidence>
<reference evidence="1 2" key="1">
    <citation type="journal article" date="2008" name="Nature">
        <title>The genome of Laccaria bicolor provides insights into mycorrhizal symbiosis.</title>
        <authorList>
            <person name="Martin F."/>
            <person name="Aerts A."/>
            <person name="Ahren D."/>
            <person name="Brun A."/>
            <person name="Danchin E.G.J."/>
            <person name="Duchaussoy F."/>
            <person name="Gibon J."/>
            <person name="Kohler A."/>
            <person name="Lindquist E."/>
            <person name="Pereda V."/>
            <person name="Salamov A."/>
            <person name="Shapiro H.J."/>
            <person name="Wuyts J."/>
            <person name="Blaudez D."/>
            <person name="Buee M."/>
            <person name="Brokstein P."/>
            <person name="Canbaeck B."/>
            <person name="Cohen D."/>
            <person name="Courty P.E."/>
            <person name="Coutinho P.M."/>
            <person name="Delaruelle C."/>
            <person name="Detter J.C."/>
            <person name="Deveau A."/>
            <person name="DiFazio S."/>
            <person name="Duplessis S."/>
            <person name="Fraissinet-Tachet L."/>
            <person name="Lucic E."/>
            <person name="Frey-Klett P."/>
            <person name="Fourrey C."/>
            <person name="Feussner I."/>
            <person name="Gay G."/>
            <person name="Grimwood J."/>
            <person name="Hoegger P.J."/>
            <person name="Jain P."/>
            <person name="Kilaru S."/>
            <person name="Labbe J."/>
            <person name="Lin Y.C."/>
            <person name="Legue V."/>
            <person name="Le Tacon F."/>
            <person name="Marmeisse R."/>
            <person name="Melayah D."/>
            <person name="Montanini B."/>
            <person name="Muratet M."/>
            <person name="Nehls U."/>
            <person name="Niculita-Hirzel H."/>
            <person name="Oudot-Le Secq M.P."/>
            <person name="Peter M."/>
            <person name="Quesneville H."/>
            <person name="Rajashekar B."/>
            <person name="Reich M."/>
            <person name="Rouhier N."/>
            <person name="Schmutz J."/>
            <person name="Yin T."/>
            <person name="Chalot M."/>
            <person name="Henrissat B."/>
            <person name="Kuees U."/>
            <person name="Lucas S."/>
            <person name="Van de Peer Y."/>
            <person name="Podila G.K."/>
            <person name="Polle A."/>
            <person name="Pukkila P.J."/>
            <person name="Richardson P.M."/>
            <person name="Rouze P."/>
            <person name="Sanders I.R."/>
            <person name="Stajich J.E."/>
            <person name="Tunlid A."/>
            <person name="Tuskan G."/>
            <person name="Grigoriev I.V."/>
        </authorList>
    </citation>
    <scope>NUCLEOTIDE SEQUENCE [LARGE SCALE GENOMIC DNA]</scope>
    <source>
        <strain evidence="2">S238N-H82 / ATCC MYA-4686</strain>
    </source>
</reference>
<organism evidence="2">
    <name type="scientific">Laccaria bicolor (strain S238N-H82 / ATCC MYA-4686)</name>
    <name type="common">Bicoloured deceiver</name>
    <name type="synonym">Laccaria laccata var. bicolor</name>
    <dbReference type="NCBI Taxonomy" id="486041"/>
    <lineage>
        <taxon>Eukaryota</taxon>
        <taxon>Fungi</taxon>
        <taxon>Dikarya</taxon>
        <taxon>Basidiomycota</taxon>
        <taxon>Agaricomycotina</taxon>
        <taxon>Agaricomycetes</taxon>
        <taxon>Agaricomycetidae</taxon>
        <taxon>Agaricales</taxon>
        <taxon>Agaricineae</taxon>
        <taxon>Hydnangiaceae</taxon>
        <taxon>Laccaria</taxon>
    </lineage>
</organism>
<dbReference type="InParanoid" id="B0DLP7"/>
<dbReference type="KEGG" id="lbc:LACBIDRAFT_330557"/>
<evidence type="ECO:0000313" key="1">
    <source>
        <dbReference type="EMBL" id="EDR04334.1"/>
    </source>
</evidence>
<keyword evidence="2" id="KW-1185">Reference proteome</keyword>
<gene>
    <name evidence="1" type="ORF">LACBIDRAFT_330557</name>
</gene>
<dbReference type="RefSeq" id="XP_001884853.1">
    <property type="nucleotide sequence ID" value="XM_001884818.1"/>
</dbReference>
<dbReference type="EMBL" id="DS547118">
    <property type="protein sequence ID" value="EDR04334.1"/>
    <property type="molecule type" value="Genomic_DNA"/>
</dbReference>
<protein>
    <submittedName>
        <fullName evidence="1">Predicted protein</fullName>
    </submittedName>
</protein>
<dbReference type="AlphaFoldDB" id="B0DLP7"/>